<feature type="compositionally biased region" description="Polar residues" evidence="1">
    <location>
        <begin position="239"/>
        <end position="259"/>
    </location>
</feature>
<feature type="compositionally biased region" description="Basic residues" evidence="1">
    <location>
        <begin position="723"/>
        <end position="733"/>
    </location>
</feature>
<dbReference type="InterPro" id="IPR058925">
    <property type="entry name" value="zf-C2H2_AcuF"/>
</dbReference>
<feature type="compositionally biased region" description="Polar residues" evidence="1">
    <location>
        <begin position="610"/>
        <end position="619"/>
    </location>
</feature>
<dbReference type="PROSITE" id="PS00028">
    <property type="entry name" value="ZINC_FINGER_C2H2_1"/>
    <property type="match status" value="1"/>
</dbReference>
<feature type="compositionally biased region" description="Basic and acidic residues" evidence="1">
    <location>
        <begin position="620"/>
        <end position="632"/>
    </location>
</feature>
<dbReference type="GeneID" id="87876745"/>
<dbReference type="EMBL" id="JAULSX010000001">
    <property type="protein sequence ID" value="KAK3500339.1"/>
    <property type="molecule type" value="Genomic_DNA"/>
</dbReference>
<evidence type="ECO:0000259" key="2">
    <source>
        <dbReference type="PROSITE" id="PS00028"/>
    </source>
</evidence>
<comment type="caution">
    <text evidence="3">The sequence shown here is derived from an EMBL/GenBank/DDBJ whole genome shotgun (WGS) entry which is preliminary data.</text>
</comment>
<proteinExistence type="predicted"/>
<feature type="region of interest" description="Disordered" evidence="1">
    <location>
        <begin position="452"/>
        <end position="475"/>
    </location>
</feature>
<gene>
    <name evidence="3" type="ORF">B0T23DRAFT_40664</name>
</gene>
<feature type="compositionally biased region" description="Acidic residues" evidence="1">
    <location>
        <begin position="113"/>
        <end position="123"/>
    </location>
</feature>
<feature type="compositionally biased region" description="Pro residues" evidence="1">
    <location>
        <begin position="549"/>
        <end position="558"/>
    </location>
</feature>
<feature type="compositionally biased region" description="Basic and acidic residues" evidence="1">
    <location>
        <begin position="589"/>
        <end position="601"/>
    </location>
</feature>
<protein>
    <recommendedName>
        <fullName evidence="2">C2H2-type domain-containing protein</fullName>
    </recommendedName>
</protein>
<dbReference type="Pfam" id="PF26082">
    <property type="entry name" value="zf-C2H2_AcuF"/>
    <property type="match status" value="1"/>
</dbReference>
<feature type="domain" description="C2H2-type" evidence="2">
    <location>
        <begin position="416"/>
        <end position="436"/>
    </location>
</feature>
<dbReference type="PANTHER" id="PTHR35391">
    <property type="entry name" value="C2H2-TYPE DOMAIN-CONTAINING PROTEIN-RELATED"/>
    <property type="match status" value="1"/>
</dbReference>
<sequence length="786" mass="88319">MADISSLVPSCLDEFRSLNDSLAVPTPKCGPGGDDVPEDLRPSIKNQLGRFRVWSMNLGAHRTGRSSLDYRLQDASHIRTQVINLLNGLVECLQDGTSIVSGTVEPWDSMEPTSDDEDSDSDGLEANCLADLTELSQIVSEASEIINCLFRLSVSIHHPAPHDRFRRSAMIDTSHYEAFDSAHIQNKFPSAHQGIVNQLGKANSFRRQYFRYREEHHRKLAQGLPDGGMEPPCDDTKTIGDTTVASSLPQHLKTSNSGGSRVEDFDTRSEAGRTETSFAPSSVPDGARSRMPSMPDEAQQGPFECPFCYRMISVETTKDWRKHILGDLRPYICLYPDCPAAGQDFQRRHQWMQHFQQAHWNVFVCPFGREDVQVDDLPALKAHLATFHKEHAQSLSPESLIQLSEQERPLDAPKQCEICGEDLDSFKAYTRHVGRHQEDVALFVLPDRGLDEESLSDDQNEESEHHAIKMSDGLPPFLFNDTAVHEDEDKVPPLSPYQLLETQLAQIAQQQRVRAAQQQRVRAAQQQRVQAAHQAPLVEALRWDSREAVPPPSQPSQGPPSIHLNSPPFAPEPDSSQFKTLAHFKYRRPDGSVEERPEHNVPDTPASPHHTLQPTSNNDDASHVQNEPRTKDGFIASRTATQRWEAEPVSDPLPRGSEFFQRDEIVPFPDLEIWDTPGLEDYNPISWSLENNPDYNPDEHLGPEINHTPSSANAQDQPGGAAHRGKTRKHRNKANISHEGMDERPIGFHCHVPDCKYSAATGGEMFSRQDHLWRHICEVHPLKEQG</sequence>
<feature type="region of interest" description="Disordered" evidence="1">
    <location>
        <begin position="103"/>
        <end position="123"/>
    </location>
</feature>
<dbReference type="RefSeq" id="XP_062697972.1">
    <property type="nucleotide sequence ID" value="XM_062839123.1"/>
</dbReference>
<dbReference type="Proteomes" id="UP001285908">
    <property type="component" value="Unassembled WGS sequence"/>
</dbReference>
<dbReference type="PANTHER" id="PTHR35391:SF7">
    <property type="entry name" value="C2H2-TYPE DOMAIN-CONTAINING PROTEIN"/>
    <property type="match status" value="1"/>
</dbReference>
<feature type="compositionally biased region" description="Acidic residues" evidence="1">
    <location>
        <begin position="452"/>
        <end position="461"/>
    </location>
</feature>
<feature type="region of interest" description="Disordered" evidence="1">
    <location>
        <begin position="547"/>
        <end position="576"/>
    </location>
</feature>
<evidence type="ECO:0000313" key="4">
    <source>
        <dbReference type="Proteomes" id="UP001285908"/>
    </source>
</evidence>
<dbReference type="InterPro" id="IPR013087">
    <property type="entry name" value="Znf_C2H2_type"/>
</dbReference>
<feature type="region of interest" description="Disordered" evidence="1">
    <location>
        <begin position="236"/>
        <end position="297"/>
    </location>
</feature>
<feature type="region of interest" description="Disordered" evidence="1">
    <location>
        <begin position="589"/>
        <end position="661"/>
    </location>
</feature>
<evidence type="ECO:0000256" key="1">
    <source>
        <dbReference type="SAM" id="MobiDB-lite"/>
    </source>
</evidence>
<feature type="region of interest" description="Disordered" evidence="1">
    <location>
        <begin position="709"/>
        <end position="734"/>
    </location>
</feature>
<reference evidence="3 4" key="1">
    <citation type="journal article" date="2023" name="Mol. Phylogenet. Evol.">
        <title>Genome-scale phylogeny and comparative genomics of the fungal order Sordariales.</title>
        <authorList>
            <person name="Hensen N."/>
            <person name="Bonometti L."/>
            <person name="Westerberg I."/>
            <person name="Brannstrom I.O."/>
            <person name="Guillou S."/>
            <person name="Cros-Aarteil S."/>
            <person name="Calhoun S."/>
            <person name="Haridas S."/>
            <person name="Kuo A."/>
            <person name="Mondo S."/>
            <person name="Pangilinan J."/>
            <person name="Riley R."/>
            <person name="LaButti K."/>
            <person name="Andreopoulos B."/>
            <person name="Lipzen A."/>
            <person name="Chen C."/>
            <person name="Yan M."/>
            <person name="Daum C."/>
            <person name="Ng V."/>
            <person name="Clum A."/>
            <person name="Steindorff A."/>
            <person name="Ohm R.A."/>
            <person name="Martin F."/>
            <person name="Silar P."/>
            <person name="Natvig D.O."/>
            <person name="Lalanne C."/>
            <person name="Gautier V."/>
            <person name="Ament-Velasquez S.L."/>
            <person name="Kruys A."/>
            <person name="Hutchinson M.I."/>
            <person name="Powell A.J."/>
            <person name="Barry K."/>
            <person name="Miller A.N."/>
            <person name="Grigoriev I.V."/>
            <person name="Debuchy R."/>
            <person name="Gladieux P."/>
            <person name="Hiltunen Thoren M."/>
            <person name="Johannesson H."/>
        </authorList>
    </citation>
    <scope>NUCLEOTIDE SEQUENCE [LARGE SCALE GENOMIC DNA]</scope>
    <source>
        <strain evidence="3 4">FGSC 10403</strain>
    </source>
</reference>
<name>A0AAJ0IH83_9PEZI</name>
<dbReference type="SMART" id="SM00355">
    <property type="entry name" value="ZnF_C2H2"/>
    <property type="match status" value="3"/>
</dbReference>
<keyword evidence="4" id="KW-1185">Reference proteome</keyword>
<dbReference type="AlphaFoldDB" id="A0AAJ0IH83"/>
<evidence type="ECO:0000313" key="3">
    <source>
        <dbReference type="EMBL" id="KAK3500339.1"/>
    </source>
</evidence>
<organism evidence="3 4">
    <name type="scientific">Neurospora hispaniola</name>
    <dbReference type="NCBI Taxonomy" id="588809"/>
    <lineage>
        <taxon>Eukaryota</taxon>
        <taxon>Fungi</taxon>
        <taxon>Dikarya</taxon>
        <taxon>Ascomycota</taxon>
        <taxon>Pezizomycotina</taxon>
        <taxon>Sordariomycetes</taxon>
        <taxon>Sordariomycetidae</taxon>
        <taxon>Sordariales</taxon>
        <taxon>Sordariaceae</taxon>
        <taxon>Neurospora</taxon>
    </lineage>
</organism>
<accession>A0AAJ0IH83</accession>
<feature type="compositionally biased region" description="Basic and acidic residues" evidence="1">
    <location>
        <begin position="261"/>
        <end position="273"/>
    </location>
</feature>